<sequence>MVWSPFKSKDKAAASLPAKRPATLLVSWDRDGAYFRPEPVFDNWLSQPMSFAVGAELVLLLRQLEEEGFTELHADGASLSWSNYYTLLESPEHCDALGLLGLPGQKAWKPILSSNGTLTDANFSVSIQGWLDPHGQRPNGNVGIEGAVLTAGGKPAILPEAAWRMAQAIAEQRNRKAEDRTPDVNKRDWSTIRGHASRAGADLTDYLRKTVVLTPERLRIDLRKGDVIGDKLVEVMPGFDGAPPRWLELFDRFDAVPERYEIPDGNGLMHVLLSEEARTVLREIRRMPGRRIAGERAEAFVRNPFATLGPDAAKVIDPEQFERAREDAGIVFARFTAKVSRDDKGHPYEVSLVVEETLRGAVRAEQLKFEGPVALDAFLKKLDGKIAAGAQCCHWQGFDLEILGDTPAQVALLRGALNDWRRPGLISAADIFDLSKYSERVGGFGVEKPYYSPFIAKKSEDAGWFPENVDLGLCFEPEGGGETVAIALDDRNLKSFREELNKARQEKRETFEFPGCPKPVPVTWAVDALETLGQVREDVSKGTFDPKKPTAKGRASERKGLVVKPNVDALDYEERRGILALPVEPAALPSAMLSHIELKEHQLDGVAWLQHLWRHSPTACRGALLADDMGLGKTIQLLTFMAAAIERETGIDPFLVVAPVSLLENWKEEIAKFFAPGAMKVLTLYGPDLASKRVPKSALDEGLVEAGSPKLLSSGWLGSANVVLTTYETLRDLEFSLAAQRWSAMICDEAQKIKNPNALVTRAAKKQNARLKIACTGTPVENTLTDIWCLFDFIQPGLLGALKDFGSKYRRPIESETDEEKARLEELRGLIEPQKLRRTKAEVAKDLPKKIEFEGCRALPLSQRQRALYADAVAQFRSRSGGRQATGMQSPLGLLQYLRRLCSDPRSPGHLSTESEPLADVERNSPKMAWMLGHLQEIKKAGEKAIVFCEFRDLQRTLQRAISDRFGFVPDVINGDTSADSANANNRQRRIKAFQETPGFGVIVLSPLAVGFGVNIQAANHVIHFTRTWNPAKEDQATDRAYRIGQERNVHVYYPVVVAHDFLTFDAKLDTLLNKKRALSTDMLNGAGDVSPADFGDLEAPDGGNAFSNEPLTADDVGALDGDAFEAFCALLWTKMGYARTIKTKRVGDGGVDVVAIKRSEGALIQCKSSTVEDKELGWEGVRDVSAGRASYAARYPGITFSMVAVTNRRFNQAARHQAGVLNVELIEGNHLAEMLALHPMKRGELERFLLAGWGAV</sequence>
<dbReference type="SUPFAM" id="SSF52540">
    <property type="entry name" value="P-loop containing nucleoside triphosphate hydrolases"/>
    <property type="match status" value="2"/>
</dbReference>
<evidence type="ECO:0000259" key="2">
    <source>
        <dbReference type="PROSITE" id="PS51192"/>
    </source>
</evidence>
<dbReference type="InterPro" id="IPR000330">
    <property type="entry name" value="SNF2_N"/>
</dbReference>
<dbReference type="InterPro" id="IPR049730">
    <property type="entry name" value="SNF2/RAD54-like_C"/>
</dbReference>
<dbReference type="InterPro" id="IPR027417">
    <property type="entry name" value="P-loop_NTPase"/>
</dbReference>
<dbReference type="GO" id="GO:0016787">
    <property type="term" value="F:hydrolase activity"/>
    <property type="evidence" value="ECO:0007669"/>
    <property type="project" value="UniProtKB-KW"/>
</dbReference>
<evidence type="ECO:0000259" key="3">
    <source>
        <dbReference type="PROSITE" id="PS51194"/>
    </source>
</evidence>
<reference evidence="5" key="1">
    <citation type="submission" date="2016-10" db="EMBL/GenBank/DDBJ databases">
        <authorList>
            <person name="Varghese N."/>
            <person name="Submissions S."/>
        </authorList>
    </citation>
    <scope>NUCLEOTIDE SEQUENCE [LARGE SCALE GENOMIC DNA]</scope>
    <source>
        <strain evidence="5">LMG 26416</strain>
    </source>
</reference>
<keyword evidence="4" id="KW-0067">ATP-binding</keyword>
<keyword evidence="5" id="KW-1185">Reference proteome</keyword>
<organism evidence="4 5">
    <name type="scientific">Paraburkholderia caballeronis</name>
    <dbReference type="NCBI Taxonomy" id="416943"/>
    <lineage>
        <taxon>Bacteria</taxon>
        <taxon>Pseudomonadati</taxon>
        <taxon>Pseudomonadota</taxon>
        <taxon>Betaproteobacteria</taxon>
        <taxon>Burkholderiales</taxon>
        <taxon>Burkholderiaceae</taxon>
        <taxon>Paraburkholderia</taxon>
    </lineage>
</organism>
<dbReference type="Pfam" id="PF00271">
    <property type="entry name" value="Helicase_C"/>
    <property type="match status" value="1"/>
</dbReference>
<dbReference type="PROSITE" id="PS51192">
    <property type="entry name" value="HELICASE_ATP_BIND_1"/>
    <property type="match status" value="1"/>
</dbReference>
<dbReference type="Gene3D" id="3.40.1350.10">
    <property type="match status" value="1"/>
</dbReference>
<name>A0A1H7GU77_9BURK</name>
<accession>A0A1H7GU77</accession>
<dbReference type="InterPro" id="IPR011335">
    <property type="entry name" value="Restrct_endonuc-II-like"/>
</dbReference>
<dbReference type="InterPro" id="IPR007560">
    <property type="entry name" value="Restrct_endonuc_IV_Mrr"/>
</dbReference>
<dbReference type="AlphaFoldDB" id="A0A1H7GU77"/>
<feature type="domain" description="Helicase ATP-binding" evidence="2">
    <location>
        <begin position="621"/>
        <end position="797"/>
    </location>
</feature>
<feature type="domain" description="Helicase C-terminal" evidence="3">
    <location>
        <begin position="933"/>
        <end position="1099"/>
    </location>
</feature>
<dbReference type="GO" id="GO:0004519">
    <property type="term" value="F:endonuclease activity"/>
    <property type="evidence" value="ECO:0007669"/>
    <property type="project" value="InterPro"/>
</dbReference>
<dbReference type="Pfam" id="PF00176">
    <property type="entry name" value="SNF2-rel_dom"/>
    <property type="match status" value="1"/>
</dbReference>
<evidence type="ECO:0000256" key="1">
    <source>
        <dbReference type="ARBA" id="ARBA00022801"/>
    </source>
</evidence>
<dbReference type="EMBL" id="FOAJ01000002">
    <property type="protein sequence ID" value="SEK41569.1"/>
    <property type="molecule type" value="Genomic_DNA"/>
</dbReference>
<dbReference type="Proteomes" id="UP000199120">
    <property type="component" value="Unassembled WGS sequence"/>
</dbReference>
<keyword evidence="4" id="KW-0347">Helicase</keyword>
<dbReference type="RefSeq" id="WP_244283730.1">
    <property type="nucleotide sequence ID" value="NZ_FNSR01000001.1"/>
</dbReference>
<dbReference type="CDD" id="cd18793">
    <property type="entry name" value="SF2_C_SNF"/>
    <property type="match status" value="1"/>
</dbReference>
<evidence type="ECO:0000313" key="4">
    <source>
        <dbReference type="EMBL" id="SEK41569.1"/>
    </source>
</evidence>
<proteinExistence type="predicted"/>
<dbReference type="Gene3D" id="3.40.50.300">
    <property type="entry name" value="P-loop containing nucleotide triphosphate hydrolases"/>
    <property type="match status" value="1"/>
</dbReference>
<dbReference type="InterPro" id="IPR038718">
    <property type="entry name" value="SNF2-like_sf"/>
</dbReference>
<dbReference type="GO" id="GO:0005524">
    <property type="term" value="F:ATP binding"/>
    <property type="evidence" value="ECO:0007669"/>
    <property type="project" value="InterPro"/>
</dbReference>
<dbReference type="PANTHER" id="PTHR10799">
    <property type="entry name" value="SNF2/RAD54 HELICASE FAMILY"/>
    <property type="match status" value="1"/>
</dbReference>
<dbReference type="Gene3D" id="3.40.50.10810">
    <property type="entry name" value="Tandem AAA-ATPase domain"/>
    <property type="match status" value="1"/>
</dbReference>
<dbReference type="STRING" id="416943.SAMN05445871_0314"/>
<dbReference type="InterPro" id="IPR001650">
    <property type="entry name" value="Helicase_C-like"/>
</dbReference>
<dbReference type="SMART" id="SM00490">
    <property type="entry name" value="HELICc"/>
    <property type="match status" value="1"/>
</dbReference>
<evidence type="ECO:0000313" key="5">
    <source>
        <dbReference type="Proteomes" id="UP000199120"/>
    </source>
</evidence>
<dbReference type="PROSITE" id="PS51194">
    <property type="entry name" value="HELICASE_CTER"/>
    <property type="match status" value="1"/>
</dbReference>
<keyword evidence="1" id="KW-0378">Hydrolase</keyword>
<dbReference type="InterPro" id="IPR011856">
    <property type="entry name" value="tRNA_endonuc-like_dom_sf"/>
</dbReference>
<dbReference type="Pfam" id="PF04471">
    <property type="entry name" value="Mrr_cat"/>
    <property type="match status" value="1"/>
</dbReference>
<dbReference type="SMART" id="SM00487">
    <property type="entry name" value="DEXDc"/>
    <property type="match status" value="1"/>
</dbReference>
<dbReference type="GO" id="GO:0003677">
    <property type="term" value="F:DNA binding"/>
    <property type="evidence" value="ECO:0007669"/>
    <property type="project" value="InterPro"/>
</dbReference>
<gene>
    <name evidence="4" type="ORF">SAMN05192542_1027</name>
</gene>
<dbReference type="GO" id="GO:0004386">
    <property type="term" value="F:helicase activity"/>
    <property type="evidence" value="ECO:0007669"/>
    <property type="project" value="UniProtKB-KW"/>
</dbReference>
<dbReference type="InterPro" id="IPR014001">
    <property type="entry name" value="Helicase_ATP-bd"/>
</dbReference>
<keyword evidence="4" id="KW-0547">Nucleotide-binding</keyword>
<protein>
    <submittedName>
        <fullName evidence="4">Helicase conserved C-terminal domain-containing protein</fullName>
    </submittedName>
</protein>
<dbReference type="SUPFAM" id="SSF52980">
    <property type="entry name" value="Restriction endonuclease-like"/>
    <property type="match status" value="1"/>
</dbReference>
<dbReference type="GO" id="GO:0009307">
    <property type="term" value="P:DNA restriction-modification system"/>
    <property type="evidence" value="ECO:0007669"/>
    <property type="project" value="InterPro"/>
</dbReference>